<feature type="region of interest" description="Disordered" evidence="1">
    <location>
        <begin position="62"/>
        <end position="102"/>
    </location>
</feature>
<feature type="compositionally biased region" description="Basic and acidic residues" evidence="1">
    <location>
        <begin position="143"/>
        <end position="153"/>
    </location>
</feature>
<protein>
    <submittedName>
        <fullName evidence="2">Uncharacterized protein</fullName>
    </submittedName>
</protein>
<feature type="compositionally biased region" description="Polar residues" evidence="1">
    <location>
        <begin position="358"/>
        <end position="371"/>
    </location>
</feature>
<evidence type="ECO:0000256" key="1">
    <source>
        <dbReference type="SAM" id="MobiDB-lite"/>
    </source>
</evidence>
<gene>
    <name evidence="2" type="ORF">ABVK25_006017</name>
</gene>
<name>A0ABR4B769_9LECA</name>
<evidence type="ECO:0000313" key="2">
    <source>
        <dbReference type="EMBL" id="KAL2053713.1"/>
    </source>
</evidence>
<dbReference type="Proteomes" id="UP001590951">
    <property type="component" value="Unassembled WGS sequence"/>
</dbReference>
<feature type="compositionally biased region" description="Polar residues" evidence="1">
    <location>
        <begin position="241"/>
        <end position="250"/>
    </location>
</feature>
<feature type="region of interest" description="Disordered" evidence="1">
    <location>
        <begin position="15"/>
        <end position="48"/>
    </location>
</feature>
<comment type="caution">
    <text evidence="2">The sequence shown here is derived from an EMBL/GenBank/DDBJ whole genome shotgun (WGS) entry which is preliminary data.</text>
</comment>
<feature type="compositionally biased region" description="Polar residues" evidence="1">
    <location>
        <begin position="214"/>
        <end position="225"/>
    </location>
</feature>
<feature type="compositionally biased region" description="Polar residues" evidence="1">
    <location>
        <begin position="257"/>
        <end position="275"/>
    </location>
</feature>
<proteinExistence type="predicted"/>
<accession>A0ABR4B769</accession>
<organism evidence="2 3">
    <name type="scientific">Lepraria finkii</name>
    <dbReference type="NCBI Taxonomy" id="1340010"/>
    <lineage>
        <taxon>Eukaryota</taxon>
        <taxon>Fungi</taxon>
        <taxon>Dikarya</taxon>
        <taxon>Ascomycota</taxon>
        <taxon>Pezizomycotina</taxon>
        <taxon>Lecanoromycetes</taxon>
        <taxon>OSLEUM clade</taxon>
        <taxon>Lecanoromycetidae</taxon>
        <taxon>Lecanorales</taxon>
        <taxon>Lecanorineae</taxon>
        <taxon>Stereocaulaceae</taxon>
        <taxon>Lepraria</taxon>
    </lineage>
</organism>
<feature type="compositionally biased region" description="Low complexity" evidence="1">
    <location>
        <begin position="281"/>
        <end position="290"/>
    </location>
</feature>
<feature type="compositionally biased region" description="Polar residues" evidence="1">
    <location>
        <begin position="154"/>
        <end position="166"/>
    </location>
</feature>
<feature type="compositionally biased region" description="Low complexity" evidence="1">
    <location>
        <begin position="298"/>
        <end position="319"/>
    </location>
</feature>
<reference evidence="2 3" key="1">
    <citation type="submission" date="2024-09" db="EMBL/GenBank/DDBJ databases">
        <title>Rethinking Asexuality: The Enigmatic Case of Functional Sexual Genes in Lepraria (Stereocaulaceae).</title>
        <authorList>
            <person name="Doellman M."/>
            <person name="Sun Y."/>
            <person name="Barcenas-Pena A."/>
            <person name="Lumbsch H.T."/>
            <person name="Grewe F."/>
        </authorList>
    </citation>
    <scope>NUCLEOTIDE SEQUENCE [LARGE SCALE GENOMIC DNA]</scope>
    <source>
        <strain evidence="2 3">Grewe 0041</strain>
    </source>
</reference>
<dbReference type="EMBL" id="JBHFEH010000019">
    <property type="protein sequence ID" value="KAL2053713.1"/>
    <property type="molecule type" value="Genomic_DNA"/>
</dbReference>
<feature type="compositionally biased region" description="Polar residues" evidence="1">
    <location>
        <begin position="333"/>
        <end position="342"/>
    </location>
</feature>
<keyword evidence="3" id="KW-1185">Reference proteome</keyword>
<evidence type="ECO:0000313" key="3">
    <source>
        <dbReference type="Proteomes" id="UP001590951"/>
    </source>
</evidence>
<feature type="region of interest" description="Disordered" evidence="1">
    <location>
        <begin position="120"/>
        <end position="412"/>
    </location>
</feature>
<sequence>MTAVMSYYEAQSWQIPARQTSWDQPPPPSRSGTSSAMQHEDAAAFDTQIEEVDRAVDNLNKSGKLFAPPVSRRDSLPVLGGPRPFSDFDPRMGGMGQRHSIGDFEQLRPQSGSNLQSFYANQRHQPRPNEAEQMLQAKRRMAAQRERELRNYHQEQQYNRNASTQGKSDRAISPNTMNEEDRRELIARQHRALYGNDSSSYHEGGNFGDESHTPRPSNPTSSNASAGGRGPSPRVYDAYQMGQSQAQSTIAEAGGQLNPNDSTQKGPSPNPQQQRSRADSNDSPASNPPSQNFSLFESAAQQSSRTSTSSPGGSPPRQGKTSAPGVAPIGTRPAQSQTSNPAVTKAPSPSPLGYGFSPNDSLNANSNANERSTSSNSNPNPSSGNKDSGMGAWGSGSGVWGNKSSLQASVWG</sequence>
<feature type="compositionally biased region" description="Low complexity" evidence="1">
    <location>
        <begin position="372"/>
        <end position="385"/>
    </location>
</feature>
<feature type="compositionally biased region" description="Polar residues" evidence="1">
    <location>
        <begin position="402"/>
        <end position="412"/>
    </location>
</feature>